<dbReference type="GO" id="GO:0034040">
    <property type="term" value="F:ATPase-coupled lipid transmembrane transporter activity"/>
    <property type="evidence" value="ECO:0007669"/>
    <property type="project" value="TreeGrafter"/>
</dbReference>
<evidence type="ECO:0000259" key="10">
    <source>
        <dbReference type="PROSITE" id="PS50893"/>
    </source>
</evidence>
<dbReference type="PANTHER" id="PTHR24221:SF248">
    <property type="entry name" value="ABC TRANSPORTER TRANSMEMBRANE REGION"/>
    <property type="match status" value="1"/>
</dbReference>
<dbReference type="GO" id="GO:0140359">
    <property type="term" value="F:ABC-type transporter activity"/>
    <property type="evidence" value="ECO:0007669"/>
    <property type="project" value="InterPro"/>
</dbReference>
<evidence type="ECO:0000313" key="12">
    <source>
        <dbReference type="EMBL" id="SDW29026.1"/>
    </source>
</evidence>
<dbReference type="EMBL" id="FNNU01000001">
    <property type="protein sequence ID" value="SDW29026.1"/>
    <property type="molecule type" value="Genomic_DNA"/>
</dbReference>
<dbReference type="NCBIfam" id="TIGR01842">
    <property type="entry name" value="type_I_sec_PrtD"/>
    <property type="match status" value="1"/>
</dbReference>
<keyword evidence="5" id="KW-0547">Nucleotide-binding</keyword>
<dbReference type="InterPro" id="IPR036640">
    <property type="entry name" value="ABC1_TM_sf"/>
</dbReference>
<dbReference type="InterPro" id="IPR003439">
    <property type="entry name" value="ABC_transporter-like_ATP-bd"/>
</dbReference>
<dbReference type="SUPFAM" id="SSF90123">
    <property type="entry name" value="ABC transporter transmembrane region"/>
    <property type="match status" value="1"/>
</dbReference>
<keyword evidence="7 9" id="KW-1133">Transmembrane helix</keyword>
<evidence type="ECO:0000256" key="3">
    <source>
        <dbReference type="ARBA" id="ARBA00022475"/>
    </source>
</evidence>
<feature type="transmembrane region" description="Helical" evidence="9">
    <location>
        <begin position="146"/>
        <end position="175"/>
    </location>
</feature>
<dbReference type="PANTHER" id="PTHR24221">
    <property type="entry name" value="ATP-BINDING CASSETTE SUB-FAMILY B"/>
    <property type="match status" value="1"/>
</dbReference>
<dbReference type="Proteomes" id="UP000243778">
    <property type="component" value="Unassembled WGS sequence"/>
</dbReference>
<dbReference type="Pfam" id="PF00005">
    <property type="entry name" value="ABC_tran"/>
    <property type="match status" value="1"/>
</dbReference>
<evidence type="ECO:0000256" key="1">
    <source>
        <dbReference type="ARBA" id="ARBA00004651"/>
    </source>
</evidence>
<feature type="transmembrane region" description="Helical" evidence="9">
    <location>
        <begin position="57"/>
        <end position="77"/>
    </location>
</feature>
<dbReference type="GO" id="GO:0030253">
    <property type="term" value="P:protein secretion by the type I secretion system"/>
    <property type="evidence" value="ECO:0007669"/>
    <property type="project" value="InterPro"/>
</dbReference>
<name>A0A1H2SBL5_9PSED</name>
<proteinExistence type="predicted"/>
<dbReference type="Gene3D" id="1.20.1560.10">
    <property type="entry name" value="ABC transporter type 1, transmembrane domain"/>
    <property type="match status" value="1"/>
</dbReference>
<dbReference type="AlphaFoldDB" id="A0A1H2SBL5"/>
<keyword evidence="13" id="KW-1185">Reference proteome</keyword>
<feature type="domain" description="ABC transporter" evidence="10">
    <location>
        <begin position="332"/>
        <end position="567"/>
    </location>
</feature>
<evidence type="ECO:0000313" key="13">
    <source>
        <dbReference type="Proteomes" id="UP000243778"/>
    </source>
</evidence>
<evidence type="ECO:0000256" key="8">
    <source>
        <dbReference type="ARBA" id="ARBA00023136"/>
    </source>
</evidence>
<gene>
    <name evidence="12" type="ORF">SAMN05216287_0609</name>
</gene>
<dbReference type="STRING" id="1007099.SAMN05216287_0609"/>
<evidence type="ECO:0000256" key="9">
    <source>
        <dbReference type="SAM" id="Phobius"/>
    </source>
</evidence>
<dbReference type="InterPro" id="IPR047957">
    <property type="entry name" value="ABC_AprD-like_6TM"/>
</dbReference>
<evidence type="ECO:0000256" key="6">
    <source>
        <dbReference type="ARBA" id="ARBA00022840"/>
    </source>
</evidence>
<dbReference type="InterPro" id="IPR010128">
    <property type="entry name" value="ATPase_T1SS_PrtD-like"/>
</dbReference>
<dbReference type="GO" id="GO:0005524">
    <property type="term" value="F:ATP binding"/>
    <property type="evidence" value="ECO:0007669"/>
    <property type="project" value="UniProtKB-KW"/>
</dbReference>
<dbReference type="CDD" id="cd18586">
    <property type="entry name" value="ABC_6TM_PrtD_like"/>
    <property type="match status" value="1"/>
</dbReference>
<dbReference type="PROSITE" id="PS50893">
    <property type="entry name" value="ABC_TRANSPORTER_2"/>
    <property type="match status" value="1"/>
</dbReference>
<dbReference type="GO" id="GO:0005886">
    <property type="term" value="C:plasma membrane"/>
    <property type="evidence" value="ECO:0007669"/>
    <property type="project" value="UniProtKB-SubCell"/>
</dbReference>
<sequence>MTRADRQAGDEIIDVLRAFKGALWSVGLFSAVINLLMLAPSLYMLQVYDRVLASGNRMTLAMLTLMMLGLFAFMGVLEWVRSQVVIRLGTRMDMRLNQRVYDAAFEANLKSANLSAGQALADLTSLRQFATGNSLFAFFDAPWFPVYLLVIFLFHPWLGALAALGAVVLTLLAWLNQHLSGAPLAEAGRISIRASQRASANLRNAETIEAMGMLGSLRQRWLGEHQAFLYQQNLASEKSALIGAWSKTTRLALQSLMLGLGAWLAVSGAITPGMMIAGSILVGRVLSPLDQLIGVWRQWVSARLAYQRLAQLLRNNPPRPTVMALPAPLGAVQLERVSACAPGTRQPVLSNIGFALDAGDVLGVLGPSGSGKSSLARVLVAAQPLLAGKVRMDGADLHQWDRQALGPHLGYLPQDVQLFAGSIAENIARFGETDAEQVVAAARMAGVHELLLALPQGYDTLLGENGSGLSGGQKQRVGLARALYRLPALIVLDEPNANLDEAGEKALLAAIDQLRQHKRTLVLITHKPALLAGADKLLLLRAGQMQAFGPAARVMQDLHAAARPQAASALKVAPGISMSYGIQPTT</sequence>
<dbReference type="Pfam" id="PF00664">
    <property type="entry name" value="ABC_membrane"/>
    <property type="match status" value="1"/>
</dbReference>
<evidence type="ECO:0000259" key="11">
    <source>
        <dbReference type="PROSITE" id="PS50929"/>
    </source>
</evidence>
<feature type="domain" description="ABC transmembrane type-1" evidence="11">
    <location>
        <begin position="26"/>
        <end position="301"/>
    </location>
</feature>
<evidence type="ECO:0000256" key="2">
    <source>
        <dbReference type="ARBA" id="ARBA00022448"/>
    </source>
</evidence>
<dbReference type="SUPFAM" id="SSF52540">
    <property type="entry name" value="P-loop containing nucleoside triphosphate hydrolases"/>
    <property type="match status" value="1"/>
</dbReference>
<dbReference type="FunFam" id="3.40.50.300:FF:001444">
    <property type="entry name" value="ABC transporter ATP-binding protein"/>
    <property type="match status" value="1"/>
</dbReference>
<dbReference type="PROSITE" id="PS00211">
    <property type="entry name" value="ABC_TRANSPORTER_1"/>
    <property type="match status" value="1"/>
</dbReference>
<protein>
    <submittedName>
        <fullName evidence="12">ATP-binding protein HasD</fullName>
    </submittedName>
</protein>
<keyword evidence="2" id="KW-0813">Transport</keyword>
<dbReference type="FunFam" id="1.20.1560.10:FF:000109">
    <property type="entry name" value="Alkaline protease secretion ATP-binding protein aprD"/>
    <property type="match status" value="1"/>
</dbReference>
<keyword evidence="3" id="KW-1003">Cell membrane</keyword>
<dbReference type="OrthoDB" id="9806127at2"/>
<keyword evidence="8 9" id="KW-0472">Membrane</keyword>
<dbReference type="InterPro" id="IPR003593">
    <property type="entry name" value="AAA+_ATPase"/>
</dbReference>
<organism evidence="12 13">
    <name type="scientific">Pseudomonas kuykendallii</name>
    <dbReference type="NCBI Taxonomy" id="1007099"/>
    <lineage>
        <taxon>Bacteria</taxon>
        <taxon>Pseudomonadati</taxon>
        <taxon>Pseudomonadota</taxon>
        <taxon>Gammaproteobacteria</taxon>
        <taxon>Pseudomonadales</taxon>
        <taxon>Pseudomonadaceae</taxon>
        <taxon>Pseudomonas</taxon>
    </lineage>
</organism>
<keyword evidence="4 9" id="KW-0812">Transmembrane</keyword>
<dbReference type="InterPro" id="IPR027417">
    <property type="entry name" value="P-loop_NTPase"/>
</dbReference>
<dbReference type="InterPro" id="IPR011527">
    <property type="entry name" value="ABC1_TM_dom"/>
</dbReference>
<accession>A0A1H2SBL5</accession>
<dbReference type="GO" id="GO:0030256">
    <property type="term" value="C:type I protein secretion system complex"/>
    <property type="evidence" value="ECO:0007669"/>
    <property type="project" value="InterPro"/>
</dbReference>
<feature type="transmembrane region" description="Helical" evidence="9">
    <location>
        <begin position="22"/>
        <end position="45"/>
    </location>
</feature>
<feature type="transmembrane region" description="Helical" evidence="9">
    <location>
        <begin position="256"/>
        <end position="282"/>
    </location>
</feature>
<keyword evidence="6 12" id="KW-0067">ATP-binding</keyword>
<dbReference type="PROSITE" id="PS50929">
    <property type="entry name" value="ABC_TM1F"/>
    <property type="match status" value="1"/>
</dbReference>
<evidence type="ECO:0000256" key="7">
    <source>
        <dbReference type="ARBA" id="ARBA00022989"/>
    </source>
</evidence>
<dbReference type="InterPro" id="IPR017871">
    <property type="entry name" value="ABC_transporter-like_CS"/>
</dbReference>
<evidence type="ECO:0000256" key="4">
    <source>
        <dbReference type="ARBA" id="ARBA00022692"/>
    </source>
</evidence>
<evidence type="ECO:0000256" key="5">
    <source>
        <dbReference type="ARBA" id="ARBA00022741"/>
    </source>
</evidence>
<dbReference type="Gene3D" id="3.40.50.300">
    <property type="entry name" value="P-loop containing nucleotide triphosphate hydrolases"/>
    <property type="match status" value="1"/>
</dbReference>
<reference evidence="13" key="1">
    <citation type="submission" date="2016-10" db="EMBL/GenBank/DDBJ databases">
        <authorList>
            <person name="Varghese N."/>
            <person name="Submissions S."/>
        </authorList>
    </citation>
    <scope>NUCLEOTIDE SEQUENCE [LARGE SCALE GENOMIC DNA]</scope>
    <source>
        <strain evidence="13">NRRL B-59562</strain>
    </source>
</reference>
<dbReference type="GO" id="GO:0016887">
    <property type="term" value="F:ATP hydrolysis activity"/>
    <property type="evidence" value="ECO:0007669"/>
    <property type="project" value="InterPro"/>
</dbReference>
<dbReference type="SMART" id="SM00382">
    <property type="entry name" value="AAA"/>
    <property type="match status" value="1"/>
</dbReference>
<comment type="subcellular location">
    <subcellularLocation>
        <location evidence="1">Cell membrane</location>
        <topology evidence="1">Multi-pass membrane protein</topology>
    </subcellularLocation>
</comment>
<dbReference type="RefSeq" id="WP_090224496.1">
    <property type="nucleotide sequence ID" value="NZ_FNNU01000001.1"/>
</dbReference>
<dbReference type="InterPro" id="IPR039421">
    <property type="entry name" value="Type_1_exporter"/>
</dbReference>